<evidence type="ECO:0000313" key="1">
    <source>
        <dbReference type="EMBL" id="QAY88322.1"/>
    </source>
</evidence>
<dbReference type="Proteomes" id="UP000291121">
    <property type="component" value="Chromosome"/>
</dbReference>
<evidence type="ECO:0000313" key="2">
    <source>
        <dbReference type="Proteomes" id="UP000291121"/>
    </source>
</evidence>
<gene>
    <name evidence="1" type="ORF">CUN61_17045</name>
</gene>
<reference evidence="1 2" key="1">
    <citation type="submission" date="2017-11" db="EMBL/GenBank/DDBJ databases">
        <title>Genome sequence of Pseudomonas arsenicoxydans ACM1.</title>
        <authorList>
            <person name="Nascimento F.X."/>
        </authorList>
    </citation>
    <scope>NUCLEOTIDE SEQUENCE [LARGE SCALE GENOMIC DNA]</scope>
    <source>
        <strain evidence="1 2">ACM1</strain>
    </source>
</reference>
<keyword evidence="2" id="KW-1185">Reference proteome</keyword>
<proteinExistence type="predicted"/>
<dbReference type="PANTHER" id="PTHR35404">
    <property type="entry name" value="TRANSPOSASE OF TN10"/>
    <property type="match status" value="1"/>
</dbReference>
<dbReference type="EMBL" id="CP024767">
    <property type="protein sequence ID" value="QAY88322.1"/>
    <property type="molecule type" value="Genomic_DNA"/>
</dbReference>
<sequence length="75" mass="8529">MYCTTQKQDPDPMQAIRFLHSALAQALPTVHSRRLKTLMCCVSSLLRGRRLTLTGLGRFMSGKAYPKHAIKRVDR</sequence>
<accession>A0A4P6GES4</accession>
<feature type="non-terminal residue" evidence="1">
    <location>
        <position position="75"/>
    </location>
</feature>
<organism evidence="1 2">
    <name type="scientific">Pseudomonas arsenicoxydans</name>
    <dbReference type="NCBI Taxonomy" id="702115"/>
    <lineage>
        <taxon>Bacteria</taxon>
        <taxon>Pseudomonadati</taxon>
        <taxon>Pseudomonadota</taxon>
        <taxon>Gammaproteobacteria</taxon>
        <taxon>Pseudomonadales</taxon>
        <taxon>Pseudomonadaceae</taxon>
        <taxon>Pseudomonas</taxon>
    </lineage>
</organism>
<name>A0A4P6GES4_9PSED</name>
<dbReference type="AlphaFoldDB" id="A0A4P6GES4"/>
<protein>
    <submittedName>
        <fullName evidence="1">IS4 family transposase</fullName>
    </submittedName>
</protein>
<dbReference type="PANTHER" id="PTHR35404:SF8">
    <property type="entry name" value="TRANSPOSASE OF TN10"/>
    <property type="match status" value="1"/>
</dbReference>